<accession>A0AAV9UXJ2</accession>
<dbReference type="EMBL" id="JAVHNS010000006">
    <property type="protein sequence ID" value="KAK6352341.1"/>
    <property type="molecule type" value="Genomic_DNA"/>
</dbReference>
<name>A0AAV9UXJ2_9PEZI</name>
<feature type="region of interest" description="Disordered" evidence="1">
    <location>
        <begin position="236"/>
        <end position="258"/>
    </location>
</feature>
<evidence type="ECO:0000313" key="3">
    <source>
        <dbReference type="EMBL" id="KAK6352341.1"/>
    </source>
</evidence>
<feature type="compositionally biased region" description="Basic and acidic residues" evidence="1">
    <location>
        <begin position="248"/>
        <end position="258"/>
    </location>
</feature>
<organism evidence="3 4">
    <name type="scientific">Orbilia blumenaviensis</name>
    <dbReference type="NCBI Taxonomy" id="1796055"/>
    <lineage>
        <taxon>Eukaryota</taxon>
        <taxon>Fungi</taxon>
        <taxon>Dikarya</taxon>
        <taxon>Ascomycota</taxon>
        <taxon>Pezizomycotina</taxon>
        <taxon>Orbiliomycetes</taxon>
        <taxon>Orbiliales</taxon>
        <taxon>Orbiliaceae</taxon>
        <taxon>Orbilia</taxon>
    </lineage>
</organism>
<feature type="signal peptide" evidence="2">
    <location>
        <begin position="1"/>
        <end position="23"/>
    </location>
</feature>
<feature type="chain" id="PRO_5043474455" evidence="2">
    <location>
        <begin position="24"/>
        <end position="271"/>
    </location>
</feature>
<reference evidence="3 4" key="1">
    <citation type="submission" date="2019-10" db="EMBL/GenBank/DDBJ databases">
        <authorList>
            <person name="Palmer J.M."/>
        </authorList>
    </citation>
    <scope>NUCLEOTIDE SEQUENCE [LARGE SCALE GENOMIC DNA]</scope>
    <source>
        <strain evidence="3 4">TWF730</strain>
    </source>
</reference>
<comment type="caution">
    <text evidence="3">The sequence shown here is derived from an EMBL/GenBank/DDBJ whole genome shotgun (WGS) entry which is preliminary data.</text>
</comment>
<protein>
    <submittedName>
        <fullName evidence="3">Uncharacterized protein</fullName>
    </submittedName>
</protein>
<evidence type="ECO:0000256" key="2">
    <source>
        <dbReference type="SAM" id="SignalP"/>
    </source>
</evidence>
<sequence length="271" mass="29907">MIYSVDSLLTTLLVTLAFVHVYATDPSQDVVSGSSIAVSNTAPPPGFSETLSIYGEPEPKRPPSKTPATFFTILLELSTGNEWDAFDVSTTDYTTCHTLNPALQAKKSRFRAAFSATGARDAQPGIKNMMFMFPENTIPPDISIKIFRTAPPAAKKGRVASGSVNTNGACYEAAGSRDTLILNLRKWLDTQEDDRLDWLKPSWWARFYYRLRATDSFLVLPPPVQERASLGAQRVPAAGGSTAFRSQRNTERGRERDESYEAARRLGIEFA</sequence>
<proteinExistence type="predicted"/>
<dbReference type="Proteomes" id="UP001373714">
    <property type="component" value="Unassembled WGS sequence"/>
</dbReference>
<gene>
    <name evidence="3" type="ORF">TWF730_009171</name>
</gene>
<keyword evidence="4" id="KW-1185">Reference proteome</keyword>
<evidence type="ECO:0000256" key="1">
    <source>
        <dbReference type="SAM" id="MobiDB-lite"/>
    </source>
</evidence>
<keyword evidence="2" id="KW-0732">Signal</keyword>
<dbReference type="AlphaFoldDB" id="A0AAV9UXJ2"/>
<evidence type="ECO:0000313" key="4">
    <source>
        <dbReference type="Proteomes" id="UP001373714"/>
    </source>
</evidence>